<protein>
    <submittedName>
        <fullName evidence="1">Uncharacterized protein</fullName>
    </submittedName>
</protein>
<reference evidence="1 2" key="1">
    <citation type="submission" date="2015-01" db="EMBL/GenBank/DDBJ databases">
        <title>Genome of Sphingomonas taxi strain 30a.</title>
        <authorList>
            <person name="Eevers N."/>
            <person name="Van Hamme J."/>
            <person name="Bottos E."/>
            <person name="Weyens N."/>
            <person name="Vangronsveld J."/>
        </authorList>
    </citation>
    <scope>NUCLEOTIDE SEQUENCE [LARGE SCALE GENOMIC DNA]</scope>
    <source>
        <strain evidence="1 2">30a</strain>
    </source>
</reference>
<evidence type="ECO:0000313" key="2">
    <source>
        <dbReference type="Proteomes" id="UP000033203"/>
    </source>
</evidence>
<dbReference type="Proteomes" id="UP000033203">
    <property type="component" value="Unassembled WGS sequence"/>
</dbReference>
<dbReference type="PATRIC" id="fig|1549858.7.peg.1503"/>
<dbReference type="EMBL" id="JXTP01000092">
    <property type="protein sequence ID" value="KIU25923.1"/>
    <property type="molecule type" value="Genomic_DNA"/>
</dbReference>
<evidence type="ECO:0000313" key="1">
    <source>
        <dbReference type="EMBL" id="KIU25923.1"/>
    </source>
</evidence>
<dbReference type="AlphaFoldDB" id="A0A0D1JXG7"/>
<sequence length="76" mass="8678">MKTLQLFAALLPAGLWLLAANLLVRTTRLGRTYSLISTPHVLVLIRWIGMFHRIGFATWRRRGGKWHWSSQPGPIA</sequence>
<name>A0A0D1JXG7_9SPHN</name>
<gene>
    <name evidence="1" type="ORF">SR41_17320</name>
</gene>
<proteinExistence type="predicted"/>
<accession>A0A0D1JXG7</accession>
<comment type="caution">
    <text evidence="1">The sequence shown here is derived from an EMBL/GenBank/DDBJ whole genome shotgun (WGS) entry which is preliminary data.</text>
</comment>
<organism evidence="1 2">
    <name type="scientific">Sphingomonas melonis</name>
    <dbReference type="NCBI Taxonomy" id="152682"/>
    <lineage>
        <taxon>Bacteria</taxon>
        <taxon>Pseudomonadati</taxon>
        <taxon>Pseudomonadota</taxon>
        <taxon>Alphaproteobacteria</taxon>
        <taxon>Sphingomonadales</taxon>
        <taxon>Sphingomonadaceae</taxon>
        <taxon>Sphingomonas</taxon>
    </lineage>
</organism>